<dbReference type="SUPFAM" id="SSF57903">
    <property type="entry name" value="FYVE/PHD zinc finger"/>
    <property type="match status" value="1"/>
</dbReference>
<feature type="region of interest" description="Disordered" evidence="5">
    <location>
        <begin position="136"/>
        <end position="292"/>
    </location>
</feature>
<dbReference type="InterPro" id="IPR001965">
    <property type="entry name" value="Znf_PHD"/>
</dbReference>
<dbReference type="CDD" id="cd18070">
    <property type="entry name" value="DEXQc_SHPRH"/>
    <property type="match status" value="1"/>
</dbReference>
<dbReference type="InterPro" id="IPR027417">
    <property type="entry name" value="P-loop_NTPase"/>
</dbReference>
<evidence type="ECO:0000256" key="3">
    <source>
        <dbReference type="ARBA" id="ARBA00022833"/>
    </source>
</evidence>
<sequence>VDSEDEDSQEDSTSLPSRRSSAQEADQTDLIETKDEGGYPEPGADENSISSSAAETVSGEITITPDHNYCHLEPASSGAAETTCVADCKPVVMKEEMHMDLSELAGDSVANTPLSSSVNASVKEENAVMAVEQGAVDAGKASAEKEDQASATEEKPIVKEEEPAGTGKPFNGETFAPPSAHSEKTESPTPESLEDPEASLPTADEENQSEPQPSTSARPRKGTQKRWTRRKSQTRTVKGSRRKSRSGPSQDDSLTSDDTSLNGGEVKQSDGTTPAEAHTQKQEKKRRSSRYVELVPESEFKEADYFTTGPVAKKQFFECVCGKPRDFYAGRRTQKSRSPYHVVECIDCGVSQHAECLNYDLNDPFRGEYKCPHCHVASRPIPSGATLIISPFQICHQWIEEIQKHVQEKCLKVFVYTGVNKLGFVQPRTLSSQDIVVTTYETLRKELDYVDLPHSNSENGRRFRHPKRFMATPSPIIAVEWWRICLDEAQMVECVTTKTAEMALRLSAVNRWCVTGTPLMRSIEDIYGLLLFLGVDPYWVQQWWRVLLWEPFCHGIQEPMHEALASVLWRTAKKDVLYQIDLPQQTEEVTWLTFSPVEDHFYRHLYQKCFSEAMKNLGGRTDLSTKLNTLDRRTVATLLRPLLNLRQACCHPQAVRGAFIPVQESMLTMEELLESLIKKARLECEEAHRLLVAALNGLAALQLIRQQPGEAVELYREVLRSVEEHKDELRTDDLQQLHAMYNLQEILATKPQGVAPTLRDDLLSKQCGELRERYMAKARVYTNTSREQLLPLQQTVRELEQELEDGSDWWLEVLATASERHLEEELVHKVREDLLENTRAALLKLVYQFRDIRGLQYVVQTHLVDLEAARRRLVADLKKLDKKGLTQDIINKTVECCLRPAGAILKDCPFCKLHQLFEEYESKLFLFLDGGAGAGGEAEDPMYLVHTRRQGTWADSELEKALKSLISFARSNRVHSDILQYGATHLKLFDGWKKEFKQLRVLWMALREEVSSVDELDMATMRLRVRLPEEPAPEMPQPNILEATELDAHRLKLMSDRTVNRGELRKKLGQLMYLKNLAKSQENMKEGKNPDPCPVCQRELGREWSVLQCGHCYCMDCIHILVGRFRVGNRCLSLKCPLCREVTHEGEISYVSTKQDAASDTSPSVKGSHSTKVSAVVQCLLNIKQVEPQAKALVFST</sequence>
<dbReference type="CDD" id="cd16569">
    <property type="entry name" value="RING-HC_SHPRH-like"/>
    <property type="match status" value="1"/>
</dbReference>
<dbReference type="InterPro" id="IPR052583">
    <property type="entry name" value="ATP-helicase/E3_Ub-Ligase"/>
</dbReference>
<dbReference type="InterPro" id="IPR048695">
    <property type="entry name" value="SHPRH_helical_2nd"/>
</dbReference>
<feature type="compositionally biased region" description="Basic residues" evidence="5">
    <location>
        <begin position="218"/>
        <end position="245"/>
    </location>
</feature>
<keyword evidence="1" id="KW-0479">Metal-binding</keyword>
<dbReference type="InterPro" id="IPR001841">
    <property type="entry name" value="Znf_RING"/>
</dbReference>
<dbReference type="FunFam" id="3.40.50.10810:FF:000013">
    <property type="entry name" value="E3 ubiquitin-protein ligase SHPRH isoform X2"/>
    <property type="match status" value="1"/>
</dbReference>
<dbReference type="Gene3D" id="3.40.50.10810">
    <property type="entry name" value="Tandem AAA-ATPase domain"/>
    <property type="match status" value="1"/>
</dbReference>
<dbReference type="Pfam" id="PF21324">
    <property type="entry name" value="SHPRH_helical-2nd"/>
    <property type="match status" value="1"/>
</dbReference>
<keyword evidence="3" id="KW-0862">Zinc</keyword>
<feature type="compositionally biased region" description="Polar residues" evidence="5">
    <location>
        <begin position="15"/>
        <end position="25"/>
    </location>
</feature>
<dbReference type="SUPFAM" id="SSF52540">
    <property type="entry name" value="P-loop containing nucleoside triphosphate hydrolases"/>
    <property type="match status" value="1"/>
</dbReference>
<dbReference type="PROSITE" id="PS00518">
    <property type="entry name" value="ZF_RING_1"/>
    <property type="match status" value="1"/>
</dbReference>
<dbReference type="PANTHER" id="PTHR45865">
    <property type="entry name" value="E3 UBIQUITIN-PROTEIN LIGASE SHPRH FAMILY MEMBER"/>
    <property type="match status" value="1"/>
</dbReference>
<dbReference type="InterPro" id="IPR014001">
    <property type="entry name" value="Helicase_ATP-bd"/>
</dbReference>
<dbReference type="GO" id="GO:0008270">
    <property type="term" value="F:zinc ion binding"/>
    <property type="evidence" value="ECO:0007669"/>
    <property type="project" value="UniProtKB-KW"/>
</dbReference>
<dbReference type="EMBL" id="JACVVK020000107">
    <property type="protein sequence ID" value="KAK7492086.1"/>
    <property type="molecule type" value="Genomic_DNA"/>
</dbReference>
<evidence type="ECO:0000256" key="4">
    <source>
        <dbReference type="PROSITE-ProRule" id="PRU00175"/>
    </source>
</evidence>
<organism evidence="7 8">
    <name type="scientific">Batillaria attramentaria</name>
    <dbReference type="NCBI Taxonomy" id="370345"/>
    <lineage>
        <taxon>Eukaryota</taxon>
        <taxon>Metazoa</taxon>
        <taxon>Spiralia</taxon>
        <taxon>Lophotrochozoa</taxon>
        <taxon>Mollusca</taxon>
        <taxon>Gastropoda</taxon>
        <taxon>Caenogastropoda</taxon>
        <taxon>Sorbeoconcha</taxon>
        <taxon>Cerithioidea</taxon>
        <taxon>Batillariidae</taxon>
        <taxon>Batillaria</taxon>
    </lineage>
</organism>
<dbReference type="Gene3D" id="3.30.40.10">
    <property type="entry name" value="Zinc/RING finger domain, C3HC4 (zinc finger)"/>
    <property type="match status" value="2"/>
</dbReference>
<evidence type="ECO:0000313" key="7">
    <source>
        <dbReference type="EMBL" id="KAK7492086.1"/>
    </source>
</evidence>
<feature type="non-terminal residue" evidence="7">
    <location>
        <position position="1197"/>
    </location>
</feature>
<dbReference type="PROSITE" id="PS50089">
    <property type="entry name" value="ZF_RING_2"/>
    <property type="match status" value="1"/>
</dbReference>
<dbReference type="InterPro" id="IPR017907">
    <property type="entry name" value="Znf_RING_CS"/>
</dbReference>
<dbReference type="SMART" id="SM00184">
    <property type="entry name" value="RING"/>
    <property type="match status" value="1"/>
</dbReference>
<evidence type="ECO:0000256" key="1">
    <source>
        <dbReference type="ARBA" id="ARBA00022723"/>
    </source>
</evidence>
<name>A0ABD0KXT8_9CAEN</name>
<keyword evidence="8" id="KW-1185">Reference proteome</keyword>
<evidence type="ECO:0000259" key="6">
    <source>
        <dbReference type="PROSITE" id="PS50089"/>
    </source>
</evidence>
<feature type="non-terminal residue" evidence="7">
    <location>
        <position position="1"/>
    </location>
</feature>
<feature type="compositionally biased region" description="Low complexity" evidence="5">
    <location>
        <begin position="246"/>
        <end position="261"/>
    </location>
</feature>
<evidence type="ECO:0000256" key="2">
    <source>
        <dbReference type="ARBA" id="ARBA00022771"/>
    </source>
</evidence>
<feature type="compositionally biased region" description="Polar residues" evidence="5">
    <location>
        <begin position="47"/>
        <end position="60"/>
    </location>
</feature>
<keyword evidence="2 4" id="KW-0863">Zinc-finger</keyword>
<dbReference type="InterPro" id="IPR013083">
    <property type="entry name" value="Znf_RING/FYVE/PHD"/>
</dbReference>
<dbReference type="PANTHER" id="PTHR45865:SF1">
    <property type="entry name" value="E3 UBIQUITIN-PROTEIN LIGASE SHPRH"/>
    <property type="match status" value="1"/>
</dbReference>
<dbReference type="Pfam" id="PF21325">
    <property type="entry name" value="SHPRH_helical-1st"/>
    <property type="match status" value="1"/>
</dbReference>
<feature type="domain" description="RING-type" evidence="6">
    <location>
        <begin position="1093"/>
        <end position="1140"/>
    </location>
</feature>
<dbReference type="SMART" id="SM00249">
    <property type="entry name" value="PHD"/>
    <property type="match status" value="1"/>
</dbReference>
<feature type="compositionally biased region" description="Basic and acidic residues" evidence="5">
    <location>
        <begin position="142"/>
        <end position="162"/>
    </location>
</feature>
<dbReference type="InterPro" id="IPR048686">
    <property type="entry name" value="SHPRH_helical_1st"/>
</dbReference>
<gene>
    <name evidence="7" type="ORF">BaRGS_00016750</name>
</gene>
<dbReference type="InterPro" id="IPR000330">
    <property type="entry name" value="SNF2_N"/>
</dbReference>
<dbReference type="SMART" id="SM00487">
    <property type="entry name" value="DEXDc"/>
    <property type="match status" value="1"/>
</dbReference>
<evidence type="ECO:0000313" key="8">
    <source>
        <dbReference type="Proteomes" id="UP001519460"/>
    </source>
</evidence>
<proteinExistence type="predicted"/>
<dbReference type="InterPro" id="IPR038718">
    <property type="entry name" value="SNF2-like_sf"/>
</dbReference>
<comment type="caution">
    <text evidence="7">The sequence shown here is derived from an EMBL/GenBank/DDBJ whole genome shotgun (WGS) entry which is preliminary data.</text>
</comment>
<feature type="region of interest" description="Disordered" evidence="5">
    <location>
        <begin position="1"/>
        <end position="60"/>
    </location>
</feature>
<feature type="compositionally biased region" description="Acidic residues" evidence="5">
    <location>
        <begin position="1"/>
        <end position="10"/>
    </location>
</feature>
<dbReference type="Pfam" id="PF00176">
    <property type="entry name" value="SNF2-rel_dom"/>
    <property type="match status" value="1"/>
</dbReference>
<dbReference type="InterPro" id="IPR011011">
    <property type="entry name" value="Znf_FYVE_PHD"/>
</dbReference>
<dbReference type="Proteomes" id="UP001519460">
    <property type="component" value="Unassembled WGS sequence"/>
</dbReference>
<evidence type="ECO:0000256" key="5">
    <source>
        <dbReference type="SAM" id="MobiDB-lite"/>
    </source>
</evidence>
<dbReference type="AlphaFoldDB" id="A0ABD0KXT8"/>
<feature type="compositionally biased region" description="Acidic residues" evidence="5">
    <location>
        <begin position="192"/>
        <end position="208"/>
    </location>
</feature>
<reference evidence="7 8" key="1">
    <citation type="journal article" date="2023" name="Sci. Data">
        <title>Genome assembly of the Korean intertidal mud-creeper Batillaria attramentaria.</title>
        <authorList>
            <person name="Patra A.K."/>
            <person name="Ho P.T."/>
            <person name="Jun S."/>
            <person name="Lee S.J."/>
            <person name="Kim Y."/>
            <person name="Won Y.J."/>
        </authorList>
    </citation>
    <scope>NUCLEOTIDE SEQUENCE [LARGE SCALE GENOMIC DNA]</scope>
    <source>
        <strain evidence="7">Wonlab-2016</strain>
    </source>
</reference>
<protein>
    <recommendedName>
        <fullName evidence="6">RING-type domain-containing protein</fullName>
    </recommendedName>
</protein>
<dbReference type="SUPFAM" id="SSF57850">
    <property type="entry name" value="RING/U-box"/>
    <property type="match status" value="1"/>
</dbReference>
<accession>A0ABD0KXT8</accession>